<comment type="caution">
    <text evidence="6">The sequence shown here is derived from an EMBL/GenBank/DDBJ whole genome shotgun (WGS) entry which is preliminary data.</text>
</comment>
<reference evidence="6 7" key="1">
    <citation type="journal article" date="2015" name="Genome Announc.">
        <title>Expanding the biotechnology potential of lactobacilli through comparative genomics of 213 strains and associated genera.</title>
        <authorList>
            <person name="Sun Z."/>
            <person name="Harris H.M."/>
            <person name="McCann A."/>
            <person name="Guo C."/>
            <person name="Argimon S."/>
            <person name="Zhang W."/>
            <person name="Yang X."/>
            <person name="Jeffery I.B."/>
            <person name="Cooney J.C."/>
            <person name="Kagawa T.F."/>
            <person name="Liu W."/>
            <person name="Song Y."/>
            <person name="Salvetti E."/>
            <person name="Wrobel A."/>
            <person name="Rasinkangas P."/>
            <person name="Parkhill J."/>
            <person name="Rea M.C."/>
            <person name="O'Sullivan O."/>
            <person name="Ritari J."/>
            <person name="Douillard F.P."/>
            <person name="Paul Ross R."/>
            <person name="Yang R."/>
            <person name="Briner A.E."/>
            <person name="Felis G.E."/>
            <person name="de Vos W.M."/>
            <person name="Barrangou R."/>
            <person name="Klaenhammer T.R."/>
            <person name="Caufield P.W."/>
            <person name="Cui Y."/>
            <person name="Zhang H."/>
            <person name="O'Toole P.W."/>
        </authorList>
    </citation>
    <scope>NUCLEOTIDE SEQUENCE [LARGE SCALE GENOMIC DNA]</scope>
    <source>
        <strain evidence="6 7">DSM 15945</strain>
    </source>
</reference>
<feature type="domain" description="MucBP" evidence="4">
    <location>
        <begin position="315"/>
        <end position="362"/>
    </location>
</feature>
<dbReference type="InterPro" id="IPR041558">
    <property type="entry name" value="MucBP_2"/>
</dbReference>
<evidence type="ECO:0000256" key="3">
    <source>
        <dbReference type="SAM" id="Phobius"/>
    </source>
</evidence>
<protein>
    <submittedName>
        <fullName evidence="6">Uncharacterized protein</fullName>
    </submittedName>
</protein>
<dbReference type="RefSeq" id="WP_056957069.1">
    <property type="nucleotide sequence ID" value="NZ_AZFJ01000057.1"/>
</dbReference>
<evidence type="ECO:0000313" key="6">
    <source>
        <dbReference type="EMBL" id="KRL84920.1"/>
    </source>
</evidence>
<feature type="transmembrane region" description="Helical" evidence="3">
    <location>
        <begin position="12"/>
        <end position="33"/>
    </location>
</feature>
<organism evidence="6 7">
    <name type="scientific">Lacticaseibacillus pantheris DSM 15945 = JCM 12539 = NBRC 106106</name>
    <dbReference type="NCBI Taxonomy" id="1423783"/>
    <lineage>
        <taxon>Bacteria</taxon>
        <taxon>Bacillati</taxon>
        <taxon>Bacillota</taxon>
        <taxon>Bacilli</taxon>
        <taxon>Lactobacillales</taxon>
        <taxon>Lactobacillaceae</taxon>
        <taxon>Lacticaseibacillus</taxon>
    </lineage>
</organism>
<dbReference type="Proteomes" id="UP000051922">
    <property type="component" value="Unassembled WGS sequence"/>
</dbReference>
<evidence type="ECO:0000256" key="1">
    <source>
        <dbReference type="ARBA" id="ARBA00022737"/>
    </source>
</evidence>
<keyword evidence="7" id="KW-1185">Reference proteome</keyword>
<feature type="domain" description="Mucin binding" evidence="5">
    <location>
        <begin position="567"/>
        <end position="633"/>
    </location>
</feature>
<feature type="domain" description="MucBP" evidence="4">
    <location>
        <begin position="458"/>
        <end position="497"/>
    </location>
</feature>
<feature type="domain" description="MucBP" evidence="4">
    <location>
        <begin position="385"/>
        <end position="450"/>
    </location>
</feature>
<evidence type="ECO:0000313" key="7">
    <source>
        <dbReference type="Proteomes" id="UP000051922"/>
    </source>
</evidence>
<proteinExistence type="predicted"/>
<keyword evidence="3" id="KW-1133">Transmembrane helix</keyword>
<dbReference type="OrthoDB" id="2206015at2"/>
<feature type="compositionally biased region" description="Basic residues" evidence="2">
    <location>
        <begin position="677"/>
        <end position="687"/>
    </location>
</feature>
<name>A0A0R1U166_9LACO</name>
<evidence type="ECO:0000259" key="4">
    <source>
        <dbReference type="Pfam" id="PF06458"/>
    </source>
</evidence>
<dbReference type="STRING" id="1423783.FC50_GL001934"/>
<evidence type="ECO:0000256" key="2">
    <source>
        <dbReference type="SAM" id="MobiDB-lite"/>
    </source>
</evidence>
<dbReference type="InterPro" id="IPR009459">
    <property type="entry name" value="MucBP_dom"/>
</dbReference>
<keyword evidence="3" id="KW-0812">Transmembrane</keyword>
<dbReference type="Pfam" id="PF17965">
    <property type="entry name" value="MucBP_2"/>
    <property type="match status" value="1"/>
</dbReference>
<dbReference type="Gene3D" id="3.10.20.470">
    <property type="match status" value="1"/>
</dbReference>
<dbReference type="EMBL" id="AZFJ01000057">
    <property type="protein sequence ID" value="KRL84920.1"/>
    <property type="molecule type" value="Genomic_DNA"/>
</dbReference>
<gene>
    <name evidence="6" type="ORF">FC50_GL001934</name>
</gene>
<dbReference type="Gene3D" id="3.10.20.320">
    <property type="entry name" value="Putative peptidoglycan bound protein (lpxtg motif)"/>
    <property type="match status" value="3"/>
</dbReference>
<keyword evidence="3" id="KW-0472">Membrane</keyword>
<sequence>MNSPSKPTNQRSSAAFYGVGTALGVIVATTMFFSNNFSFSTVIASTTIQNDNENQNSSDQFDTSKIELGTGDYAFQSTDDSVVQINGNSSNSSFVTNVKNVNGSVIYSESSQFISIYNTGEDLSGATYTITNTSNSAVITSGRFTQVNVGGNSYYALCLPSSVIQAGFDAAQTSQGKLHINITNGSTKTSYLTTLNIKTMSSTASIQLPTVADTEDDQKASTHFKDQTGTIIDANNQKIGSVFLGSSDITVAQDGTDPKEYTYSLSNSGVEKVNTALNTINQKALTSGGLYYTADTSDTGKISLTPAAPAKATLAIKYVDDQGKTVKTDTVSGNIGDKGSYAAKAPTGYALADGQSQASSYTLANSTNQLTIKLKKVVQPQATSLTINYTNTNGVLVKTDTVKGNVGEQGTYTTSTPNGYDLAKGQNKTVPYTLSSSNKPINIQVNQTSNKKPVTQKIDYVDENGKTIKTDTINGLTGDSGSYNLVVPSGYRLVNNNQTHIAYTLTTSGTPLSVAIESITTKSSVVNNNRDHLTTAFPIIPSHGAANSQKQLTESNTTMRSKGHLSTATIMYVDGATGRTLGTEILTGKIGERIIFDTYKQIVSLQREGYYIVRDDTMRFTAAYFTNVPITYQVVLEQQRLTKDDAGVGQTPRTSDTTRKHTKQSEPITNASSHHNHDGHKRRTNRTKKQDHNEPVIFDKEIDAILASSGRGGGNDEPDISELGKFFISLSGTINFGIRNN</sequence>
<dbReference type="PATRIC" id="fig|1423783.4.peg.1976"/>
<accession>A0A0R1U166</accession>
<evidence type="ECO:0000259" key="5">
    <source>
        <dbReference type="Pfam" id="PF17965"/>
    </source>
</evidence>
<feature type="region of interest" description="Disordered" evidence="2">
    <location>
        <begin position="643"/>
        <end position="695"/>
    </location>
</feature>
<dbReference type="AlphaFoldDB" id="A0A0R1U166"/>
<dbReference type="Pfam" id="PF06458">
    <property type="entry name" value="MucBP"/>
    <property type="match status" value="3"/>
</dbReference>
<keyword evidence="1" id="KW-0677">Repeat</keyword>